<dbReference type="CDD" id="cd13926">
    <property type="entry name" value="N-acetylmuramidase_GH108"/>
    <property type="match status" value="1"/>
</dbReference>
<dbReference type="InterPro" id="IPR018247">
    <property type="entry name" value="EF_Hand_1_Ca_BS"/>
</dbReference>
<dbReference type="Pfam" id="PF05838">
    <property type="entry name" value="Glyco_hydro_108"/>
    <property type="match status" value="1"/>
</dbReference>
<dbReference type="Pfam" id="PF09374">
    <property type="entry name" value="PG_binding_3"/>
    <property type="match status" value="1"/>
</dbReference>
<feature type="domain" description="TtsA-like Glycoside hydrolase family 108" evidence="1">
    <location>
        <begin position="11"/>
        <end position="99"/>
    </location>
</feature>
<evidence type="ECO:0000259" key="1">
    <source>
        <dbReference type="Pfam" id="PF05838"/>
    </source>
</evidence>
<dbReference type="NCBIfam" id="NF040573">
    <property type="entry name" value="holin_dep_muram"/>
    <property type="match status" value="1"/>
</dbReference>
<name>A0A644VVZ4_9ZZZZ</name>
<dbReference type="InterPro" id="IPR008565">
    <property type="entry name" value="TtsA-like_GH18_dom"/>
</dbReference>
<gene>
    <name evidence="3" type="ORF">SDC9_41657</name>
</gene>
<reference evidence="3" key="1">
    <citation type="submission" date="2019-08" db="EMBL/GenBank/DDBJ databases">
        <authorList>
            <person name="Kucharzyk K."/>
            <person name="Murdoch R.W."/>
            <person name="Higgins S."/>
            <person name="Loffler F."/>
        </authorList>
    </citation>
    <scope>NUCLEOTIDE SEQUENCE</scope>
</reference>
<proteinExistence type="predicted"/>
<dbReference type="AlphaFoldDB" id="A0A644VVZ4"/>
<dbReference type="Gene3D" id="1.20.141.10">
    <property type="entry name" value="Chitosanase, subunit A, domain 1"/>
    <property type="match status" value="1"/>
</dbReference>
<evidence type="ECO:0000259" key="2">
    <source>
        <dbReference type="Pfam" id="PF09374"/>
    </source>
</evidence>
<dbReference type="InterPro" id="IPR023346">
    <property type="entry name" value="Lysozyme-like_dom_sf"/>
</dbReference>
<protein>
    <submittedName>
        <fullName evidence="3">Uncharacterized protein</fullName>
    </submittedName>
</protein>
<feature type="domain" description="Peptidoglycan binding" evidence="2">
    <location>
        <begin position="101"/>
        <end position="183"/>
    </location>
</feature>
<organism evidence="3">
    <name type="scientific">bioreactor metagenome</name>
    <dbReference type="NCBI Taxonomy" id="1076179"/>
    <lineage>
        <taxon>unclassified sequences</taxon>
        <taxon>metagenomes</taxon>
        <taxon>ecological metagenomes</taxon>
    </lineage>
</organism>
<dbReference type="SUPFAM" id="SSF53955">
    <property type="entry name" value="Lysozyme-like"/>
    <property type="match status" value="1"/>
</dbReference>
<dbReference type="PROSITE" id="PS00018">
    <property type="entry name" value="EF_HAND_1"/>
    <property type="match status" value="1"/>
</dbReference>
<evidence type="ECO:0000313" key="3">
    <source>
        <dbReference type="EMBL" id="MPL95486.1"/>
    </source>
</evidence>
<dbReference type="EMBL" id="VSSQ01000469">
    <property type="protein sequence ID" value="MPL95486.1"/>
    <property type="molecule type" value="Genomic_DNA"/>
</dbReference>
<dbReference type="InterPro" id="IPR018537">
    <property type="entry name" value="Peptidoglycan-bd_3"/>
</dbReference>
<comment type="caution">
    <text evidence="3">The sequence shown here is derived from an EMBL/GenBank/DDBJ whole genome shotgun (WGS) entry which is preliminary data.</text>
</comment>
<sequence length="205" mass="22158">MRMKSVTDIAKEIVAREGGYVKDPDDPGGATKYGVTLATLRRLGIDLDRDGVVSEGDVKLLTPAQAMQIYVRHYFEAPRLGALPEAVQPSVFDMQVNAGDNAVKILQRLLNRMGQAVAVDGQIGPQTIAAARRAAAADAVLFADAYGIARRNYYYDLAAARPASRKYATTAAGTKGGWILRAEEFISPRFHLSAAQHRARVAAWG</sequence>
<accession>A0A644VVZ4</accession>